<comment type="caution">
    <text evidence="1">The sequence shown here is derived from an EMBL/GenBank/DDBJ whole genome shotgun (WGS) entry which is preliminary data.</text>
</comment>
<gene>
    <name evidence="1" type="ORF">SDC9_96688</name>
</gene>
<organism evidence="1">
    <name type="scientific">bioreactor metagenome</name>
    <dbReference type="NCBI Taxonomy" id="1076179"/>
    <lineage>
        <taxon>unclassified sequences</taxon>
        <taxon>metagenomes</taxon>
        <taxon>ecological metagenomes</taxon>
    </lineage>
</organism>
<dbReference type="EMBL" id="VSSQ01012745">
    <property type="protein sequence ID" value="MPM49954.1"/>
    <property type="molecule type" value="Genomic_DNA"/>
</dbReference>
<accession>A0A645AJW3</accession>
<sequence>MELYRPKREIHKEDRRLLELFGQRLSVRTFGALRSYNRHIAAIFHDLGGVSFVSGEKNALDIRTA</sequence>
<dbReference type="AlphaFoldDB" id="A0A645AJW3"/>
<protein>
    <submittedName>
        <fullName evidence="1">Uncharacterized protein</fullName>
    </submittedName>
</protein>
<proteinExistence type="predicted"/>
<evidence type="ECO:0000313" key="1">
    <source>
        <dbReference type="EMBL" id="MPM49954.1"/>
    </source>
</evidence>
<reference evidence="1" key="1">
    <citation type="submission" date="2019-08" db="EMBL/GenBank/DDBJ databases">
        <authorList>
            <person name="Kucharzyk K."/>
            <person name="Murdoch R.W."/>
            <person name="Higgins S."/>
            <person name="Loffler F."/>
        </authorList>
    </citation>
    <scope>NUCLEOTIDE SEQUENCE</scope>
</reference>
<name>A0A645AJW3_9ZZZZ</name>